<feature type="transmembrane region" description="Helical" evidence="1">
    <location>
        <begin position="157"/>
        <end position="177"/>
    </location>
</feature>
<evidence type="ECO:0000313" key="3">
    <source>
        <dbReference type="EMBL" id="CAA6817443.1"/>
    </source>
</evidence>
<dbReference type="PANTHER" id="PTHR30443:SF2">
    <property type="entry name" value="PHOSPHOETHANOLAMINE TRANSFERASE EPTC"/>
    <property type="match status" value="1"/>
</dbReference>
<reference evidence="3" key="1">
    <citation type="submission" date="2020-01" db="EMBL/GenBank/DDBJ databases">
        <authorList>
            <person name="Meier V. D."/>
            <person name="Meier V D."/>
        </authorList>
    </citation>
    <scope>NUCLEOTIDE SEQUENCE</scope>
    <source>
        <strain evidence="3">HLG_WM_MAG_05</strain>
    </source>
</reference>
<feature type="transmembrane region" description="Helical" evidence="1">
    <location>
        <begin position="76"/>
        <end position="100"/>
    </location>
</feature>
<dbReference type="GO" id="GO:0016776">
    <property type="term" value="F:phosphotransferase activity, phosphate group as acceptor"/>
    <property type="evidence" value="ECO:0007669"/>
    <property type="project" value="TreeGrafter"/>
</dbReference>
<evidence type="ECO:0000259" key="2">
    <source>
        <dbReference type="Pfam" id="PF00884"/>
    </source>
</evidence>
<accession>A0A6S6TNP3</accession>
<dbReference type="GO" id="GO:0009244">
    <property type="term" value="P:lipopolysaccharide core region biosynthetic process"/>
    <property type="evidence" value="ECO:0007669"/>
    <property type="project" value="TreeGrafter"/>
</dbReference>
<dbReference type="Gene3D" id="3.40.720.10">
    <property type="entry name" value="Alkaline Phosphatase, subunit A"/>
    <property type="match status" value="1"/>
</dbReference>
<feature type="domain" description="Sulfatase N-terminal" evidence="2">
    <location>
        <begin position="222"/>
        <end position="513"/>
    </location>
</feature>
<feature type="transmembrane region" description="Helical" evidence="1">
    <location>
        <begin position="51"/>
        <end position="69"/>
    </location>
</feature>
<gene>
    <name evidence="3" type="ORF">HELGO_WM4769</name>
</gene>
<keyword evidence="1" id="KW-1133">Transmembrane helix</keyword>
<feature type="transmembrane region" description="Helical" evidence="1">
    <location>
        <begin position="120"/>
        <end position="145"/>
    </location>
</feature>
<protein>
    <recommendedName>
        <fullName evidence="2">Sulfatase N-terminal domain-containing protein</fullName>
    </recommendedName>
</protein>
<dbReference type="SUPFAM" id="SSF53649">
    <property type="entry name" value="Alkaline phosphatase-like"/>
    <property type="match status" value="1"/>
</dbReference>
<keyword evidence="1" id="KW-0472">Membrane</keyword>
<dbReference type="Pfam" id="PF00884">
    <property type="entry name" value="Sulfatase"/>
    <property type="match status" value="1"/>
</dbReference>
<dbReference type="PANTHER" id="PTHR30443">
    <property type="entry name" value="INNER MEMBRANE PROTEIN"/>
    <property type="match status" value="1"/>
</dbReference>
<sequence>MKTINIKNALFICILLLLLLGLLQSLGKPLFVWNELIYHFEIFDIRGLVKGSIYLLTYLLAVVSLFVILSLKSFRLFLFFLIFLFLFFSIDLFIQLLGISHGFSYAEYSLAMNEIGNYKYLMAYTDMLLKSMGLAFLIVLFLYFIRLKVLKVKLSSAYLLFPLLSMVIIYFACLRIDTFKLSSYPSAIKIPNIALSYLQFSKPMKERILDINIKPKEAGQFQNIVWIIDESVTGSYLSVNGYAKNTTPYLNGLVKESQDFSNFGVVNSVSNCSANSNLFLRIGLNPHHHDKKERFSLPTIYQYAKRAGYKTWLFDSQTRKGHLQNYLTLYDRKSIDQFETLGADVTRIKRDEVALEHMSSIVNNSSSDRKNFIVLVKYGAHFPYLLTYDQKFTLFKPVLKSSYGGMNFEHKEEQLNTYLNSMYFNVDLYLKKMLKKIDLSKTVIFYTSDHGQNILESENLARPHCNDEKVVKNELSVPLFVFSKQAKIRFPKEREAFYSQIQIFPTTLSLLGYSDDLVSSYGKTLWEGYLNSNERKYMLSSSKEIKVYE</sequence>
<dbReference type="InterPro" id="IPR000917">
    <property type="entry name" value="Sulfatase_N"/>
</dbReference>
<proteinExistence type="predicted"/>
<evidence type="ECO:0000256" key="1">
    <source>
        <dbReference type="SAM" id="Phobius"/>
    </source>
</evidence>
<dbReference type="AlphaFoldDB" id="A0A6S6TNP3"/>
<dbReference type="EMBL" id="CACVAU010000052">
    <property type="protein sequence ID" value="CAA6817443.1"/>
    <property type="molecule type" value="Genomic_DNA"/>
</dbReference>
<name>A0A6S6TNP3_9BACT</name>
<keyword evidence="1" id="KW-0812">Transmembrane</keyword>
<dbReference type="GO" id="GO:0005886">
    <property type="term" value="C:plasma membrane"/>
    <property type="evidence" value="ECO:0007669"/>
    <property type="project" value="UniProtKB-SubCell"/>
</dbReference>
<dbReference type="InterPro" id="IPR040423">
    <property type="entry name" value="PEA_transferase"/>
</dbReference>
<organism evidence="3">
    <name type="scientific">uncultured Sulfurovum sp</name>
    <dbReference type="NCBI Taxonomy" id="269237"/>
    <lineage>
        <taxon>Bacteria</taxon>
        <taxon>Pseudomonadati</taxon>
        <taxon>Campylobacterota</taxon>
        <taxon>Epsilonproteobacteria</taxon>
        <taxon>Campylobacterales</taxon>
        <taxon>Sulfurovaceae</taxon>
        <taxon>Sulfurovum</taxon>
        <taxon>environmental samples</taxon>
    </lineage>
</organism>
<dbReference type="InterPro" id="IPR017850">
    <property type="entry name" value="Alkaline_phosphatase_core_sf"/>
</dbReference>